<keyword evidence="3" id="KW-1185">Reference proteome</keyword>
<dbReference type="InterPro" id="IPR052711">
    <property type="entry name" value="Zinc_ADH-like"/>
</dbReference>
<dbReference type="Gene3D" id="3.40.50.720">
    <property type="entry name" value="NAD(P)-binding Rossmann-like Domain"/>
    <property type="match status" value="1"/>
</dbReference>
<proteinExistence type="predicted"/>
<dbReference type="InterPro" id="IPR011032">
    <property type="entry name" value="GroES-like_sf"/>
</dbReference>
<dbReference type="SMART" id="SM00829">
    <property type="entry name" value="PKS_ER"/>
    <property type="match status" value="1"/>
</dbReference>
<evidence type="ECO:0000313" key="2">
    <source>
        <dbReference type="EMBL" id="KAJ9148194.1"/>
    </source>
</evidence>
<dbReference type="SUPFAM" id="SSF50129">
    <property type="entry name" value="GroES-like"/>
    <property type="match status" value="1"/>
</dbReference>
<name>A0AA38S040_9PEZI</name>
<evidence type="ECO:0000259" key="1">
    <source>
        <dbReference type="SMART" id="SM00829"/>
    </source>
</evidence>
<dbReference type="Proteomes" id="UP001174691">
    <property type="component" value="Unassembled WGS sequence"/>
</dbReference>
<organism evidence="2 3">
    <name type="scientific">Coniochaeta hoffmannii</name>
    <dbReference type="NCBI Taxonomy" id="91930"/>
    <lineage>
        <taxon>Eukaryota</taxon>
        <taxon>Fungi</taxon>
        <taxon>Dikarya</taxon>
        <taxon>Ascomycota</taxon>
        <taxon>Pezizomycotina</taxon>
        <taxon>Sordariomycetes</taxon>
        <taxon>Sordariomycetidae</taxon>
        <taxon>Coniochaetales</taxon>
        <taxon>Coniochaetaceae</taxon>
        <taxon>Coniochaeta</taxon>
    </lineage>
</organism>
<dbReference type="Pfam" id="PF08240">
    <property type="entry name" value="ADH_N"/>
    <property type="match status" value="1"/>
</dbReference>
<dbReference type="PANTHER" id="PTHR45033">
    <property type="match status" value="1"/>
</dbReference>
<sequence>MSRQWILASQEGFENSLQYQENVKIPSPKDIKPNEVLVKIHAASLNYREIQIADPHGINGPIMPPIVPGGDGAGVVVAVGPSVQEFQPGDRVITFLGPKLAEKGGDDALPGISDAVAMMGQGSDGTLRSVGVFTEKALVHAPRSLNWLQAATLPCTWTTAWNALFGVEGKKAGPGTWVLVQGTGGVSIATLQLAVAAGATVVATTSTEEREARLKALGAAYTINYRSSPDSWGQKAKEFTPGGRGFDIIVDVGGNETLPQSLAAIRVDGTVVLGGAVGGKSKPVVLFEAFMHTCWVRGIILGSRNQLKQVVRYIDAKGIKPAVDDIVFELVEAKEAYRRLNEKKHFSKVVIRVDHPFD</sequence>
<dbReference type="SUPFAM" id="SSF51735">
    <property type="entry name" value="NAD(P)-binding Rossmann-fold domains"/>
    <property type="match status" value="1"/>
</dbReference>
<evidence type="ECO:0000313" key="3">
    <source>
        <dbReference type="Proteomes" id="UP001174691"/>
    </source>
</evidence>
<comment type="caution">
    <text evidence="2">The sequence shown here is derived from an EMBL/GenBank/DDBJ whole genome shotgun (WGS) entry which is preliminary data.</text>
</comment>
<dbReference type="Gene3D" id="3.90.180.10">
    <property type="entry name" value="Medium-chain alcohol dehydrogenases, catalytic domain"/>
    <property type="match status" value="1"/>
</dbReference>
<dbReference type="InterPro" id="IPR013149">
    <property type="entry name" value="ADH-like_C"/>
</dbReference>
<dbReference type="AlphaFoldDB" id="A0AA38S040"/>
<dbReference type="InterPro" id="IPR013154">
    <property type="entry name" value="ADH-like_N"/>
</dbReference>
<dbReference type="EMBL" id="JANBVN010000087">
    <property type="protein sequence ID" value="KAJ9148194.1"/>
    <property type="molecule type" value="Genomic_DNA"/>
</dbReference>
<gene>
    <name evidence="2" type="ORF">NKR19_g5975</name>
</gene>
<accession>A0AA38S040</accession>
<dbReference type="InterPro" id="IPR020843">
    <property type="entry name" value="ER"/>
</dbReference>
<dbReference type="Pfam" id="PF00107">
    <property type="entry name" value="ADH_zinc_N"/>
    <property type="match status" value="1"/>
</dbReference>
<dbReference type="PANTHER" id="PTHR45033:SF2">
    <property type="entry name" value="ZINC-TYPE ALCOHOL DEHYDROGENASE-LIKE PROTEIN C1773.06C"/>
    <property type="match status" value="1"/>
</dbReference>
<reference evidence="2" key="1">
    <citation type="submission" date="2022-07" db="EMBL/GenBank/DDBJ databases">
        <title>Fungi with potential for degradation of polypropylene.</title>
        <authorList>
            <person name="Gostincar C."/>
        </authorList>
    </citation>
    <scope>NUCLEOTIDE SEQUENCE</scope>
    <source>
        <strain evidence="2">EXF-13287</strain>
    </source>
</reference>
<dbReference type="GO" id="GO:0016491">
    <property type="term" value="F:oxidoreductase activity"/>
    <property type="evidence" value="ECO:0007669"/>
    <property type="project" value="InterPro"/>
</dbReference>
<feature type="domain" description="Enoyl reductase (ER)" evidence="1">
    <location>
        <begin position="12"/>
        <end position="351"/>
    </location>
</feature>
<protein>
    <submittedName>
        <fullName evidence="2">Alcohol dehydrogenase</fullName>
    </submittedName>
</protein>
<dbReference type="InterPro" id="IPR036291">
    <property type="entry name" value="NAD(P)-bd_dom_sf"/>
</dbReference>
<dbReference type="CDD" id="cd08276">
    <property type="entry name" value="MDR7"/>
    <property type="match status" value="1"/>
</dbReference>